<keyword evidence="3" id="KW-0808">Transferase</keyword>
<dbReference type="Pfam" id="PF00069">
    <property type="entry name" value="Pkinase"/>
    <property type="match status" value="1"/>
</dbReference>
<proteinExistence type="predicted"/>
<evidence type="ECO:0000313" key="3">
    <source>
        <dbReference type="EMBL" id="KAG7344258.1"/>
    </source>
</evidence>
<dbReference type="InterPro" id="IPR000719">
    <property type="entry name" value="Prot_kinase_dom"/>
</dbReference>
<feature type="domain" description="Protein kinase" evidence="2">
    <location>
        <begin position="242"/>
        <end position="509"/>
    </location>
</feature>
<reference evidence="3" key="1">
    <citation type="journal article" date="2021" name="Sci. Rep.">
        <title>Diploid genomic architecture of Nitzschia inconspicua, an elite biomass production diatom.</title>
        <authorList>
            <person name="Oliver A."/>
            <person name="Podell S."/>
            <person name="Pinowska A."/>
            <person name="Traller J.C."/>
            <person name="Smith S.R."/>
            <person name="McClure R."/>
            <person name="Beliaev A."/>
            <person name="Bohutskyi P."/>
            <person name="Hill E.A."/>
            <person name="Rabines A."/>
            <person name="Zheng H."/>
            <person name="Allen L.Z."/>
            <person name="Kuo A."/>
            <person name="Grigoriev I.V."/>
            <person name="Allen A.E."/>
            <person name="Hazlebeck D."/>
            <person name="Allen E.E."/>
        </authorList>
    </citation>
    <scope>NUCLEOTIDE SEQUENCE</scope>
    <source>
        <strain evidence="3">Hildebrandi</strain>
    </source>
</reference>
<dbReference type="OrthoDB" id="191792at2759"/>
<sequence length="519" mass="56307">MISRKISTIVSTRTSILTVLSILFVTVFNATAFQNSGQPLPSRSSRAAWSQSANRKPSTTQLFMAIPTLDKWKVMPNGSVIGTVKNHPSIADGDVITTSPINNPNAANRMVTVVTASGSKYKLLEPRGGVVINAASTAAQSAAQQREQQSKQQPQAAPAKSSGGGFFGGWGGLGLSSSSSSDDSTTDANGSVNGGSSQSVMDEEEARKRKVRSSPEWSQAVKRYRLTGTTVGLEDEYLLAGKPERSTSGKSNIWEAYKANDMGLPVDNATPVCLKISTNLEAISREYENYRKLSFLGIARTGKFVRCYEFFPVAGYDKRFRSQCALVIERGAQDLKSFLNAKGKLEGKELRDACITATQCVQALHNAGLVWTDMKTENFVVMPNGEVKGIDLESAMPIGDNPVDYSPEACPPEFATAFLAGEGPYFELDTSYDIWSLGMLMLELATGRGYFDGKNPAQITKLLRDMDDGNLDLGGMDCDDRLKDLIGKCLQKDSRKRPNTAQILLHPYFLAGNPFSFLS</sequence>
<feature type="compositionally biased region" description="Low complexity" evidence="1">
    <location>
        <begin position="141"/>
        <end position="161"/>
    </location>
</feature>
<dbReference type="PANTHER" id="PTHR24362:SF309">
    <property type="entry name" value="PROTEIN KINASE DOMAIN-CONTAINING PROTEIN"/>
    <property type="match status" value="1"/>
</dbReference>
<dbReference type="PANTHER" id="PTHR24362">
    <property type="entry name" value="SERINE/THREONINE-PROTEIN KINASE NEK"/>
    <property type="match status" value="1"/>
</dbReference>
<evidence type="ECO:0000256" key="1">
    <source>
        <dbReference type="SAM" id="MobiDB-lite"/>
    </source>
</evidence>
<feature type="region of interest" description="Disordered" evidence="1">
    <location>
        <begin position="176"/>
        <end position="214"/>
    </location>
</feature>
<dbReference type="Proteomes" id="UP000693970">
    <property type="component" value="Unassembled WGS sequence"/>
</dbReference>
<feature type="region of interest" description="Disordered" evidence="1">
    <location>
        <begin position="141"/>
        <end position="163"/>
    </location>
</feature>
<organism evidence="3 4">
    <name type="scientific">Nitzschia inconspicua</name>
    <dbReference type="NCBI Taxonomy" id="303405"/>
    <lineage>
        <taxon>Eukaryota</taxon>
        <taxon>Sar</taxon>
        <taxon>Stramenopiles</taxon>
        <taxon>Ochrophyta</taxon>
        <taxon>Bacillariophyta</taxon>
        <taxon>Bacillariophyceae</taxon>
        <taxon>Bacillariophycidae</taxon>
        <taxon>Bacillariales</taxon>
        <taxon>Bacillariaceae</taxon>
        <taxon>Nitzschia</taxon>
    </lineage>
</organism>
<keyword evidence="3" id="KW-0723">Serine/threonine-protein kinase</keyword>
<reference evidence="3" key="2">
    <citation type="submission" date="2021-04" db="EMBL/GenBank/DDBJ databases">
        <authorList>
            <person name="Podell S."/>
        </authorList>
    </citation>
    <scope>NUCLEOTIDE SEQUENCE</scope>
    <source>
        <strain evidence="3">Hildebrandi</strain>
    </source>
</reference>
<keyword evidence="3" id="KW-0418">Kinase</keyword>
<dbReference type="GO" id="GO:0005524">
    <property type="term" value="F:ATP binding"/>
    <property type="evidence" value="ECO:0007669"/>
    <property type="project" value="InterPro"/>
</dbReference>
<protein>
    <submittedName>
        <fullName evidence="3">Serine/threonine protein kinase</fullName>
    </submittedName>
</protein>
<dbReference type="GO" id="GO:0004674">
    <property type="term" value="F:protein serine/threonine kinase activity"/>
    <property type="evidence" value="ECO:0007669"/>
    <property type="project" value="UniProtKB-KW"/>
</dbReference>
<keyword evidence="4" id="KW-1185">Reference proteome</keyword>
<evidence type="ECO:0000313" key="4">
    <source>
        <dbReference type="Proteomes" id="UP000693970"/>
    </source>
</evidence>
<comment type="caution">
    <text evidence="3">The sequence shown here is derived from an EMBL/GenBank/DDBJ whole genome shotgun (WGS) entry which is preliminary data.</text>
</comment>
<accession>A0A9K3KIB9</accession>
<dbReference type="PROSITE" id="PS50011">
    <property type="entry name" value="PROTEIN_KINASE_DOM"/>
    <property type="match status" value="1"/>
</dbReference>
<dbReference type="AlphaFoldDB" id="A0A9K3KIB9"/>
<dbReference type="SMART" id="SM00220">
    <property type="entry name" value="S_TKc"/>
    <property type="match status" value="1"/>
</dbReference>
<gene>
    <name evidence="3" type="ORF">IV203_022266</name>
</gene>
<feature type="compositionally biased region" description="Low complexity" evidence="1">
    <location>
        <begin position="176"/>
        <end position="200"/>
    </location>
</feature>
<name>A0A9K3KIB9_9STRA</name>
<dbReference type="EMBL" id="JAGRRH010000023">
    <property type="protein sequence ID" value="KAG7344258.1"/>
    <property type="molecule type" value="Genomic_DNA"/>
</dbReference>
<evidence type="ECO:0000259" key="2">
    <source>
        <dbReference type="PROSITE" id="PS50011"/>
    </source>
</evidence>